<reference evidence="5" key="1">
    <citation type="submission" date="2016-10" db="EMBL/GenBank/DDBJ databases">
        <authorList>
            <person name="Varghese N."/>
            <person name="Submissions S."/>
        </authorList>
    </citation>
    <scope>NUCLEOTIDE SEQUENCE [LARGE SCALE GENOMIC DNA]</scope>
    <source>
        <strain evidence="5">CGMCC 1.9227</strain>
    </source>
</reference>
<dbReference type="PANTHER" id="PTHR46401">
    <property type="entry name" value="GLYCOSYLTRANSFERASE WBBK-RELATED"/>
    <property type="match status" value="1"/>
</dbReference>
<name>A0A1I2IS37_9FLAO</name>
<dbReference type="RefSeq" id="WP_091208886.1">
    <property type="nucleotide sequence ID" value="NZ_FONQ01000022.1"/>
</dbReference>
<dbReference type="Pfam" id="PF13439">
    <property type="entry name" value="Glyco_transf_4"/>
    <property type="match status" value="1"/>
</dbReference>
<keyword evidence="1 4" id="KW-0808">Transferase</keyword>
<dbReference type="OrthoDB" id="9801609at2"/>
<dbReference type="CDD" id="cd03809">
    <property type="entry name" value="GT4_MtfB-like"/>
    <property type="match status" value="1"/>
</dbReference>
<sequence length="373" mass="43707">MKNYKIFVDAHIFDGEFQGTLTYVKELYLKILFLNPNITLYFGANKIENIKEYFGNHPNVRYIQYSSTRSFCRIFIEIPKIINELGFTHAHFQYVIPFVKNRNCKYIVTIHDILFNDFSNDFSFFYRLQRNILFFLSAKRCDYLLTVSDYSKQKIAKQFNIKTNKIIITPNAVSDDYFHFKTSKNESKIYISDRYAVQNFILYVSRIEPRKNQNLLVTAFVKEKLWKKGFALVLIGDNTLHSGLFDNISSLRKEIKKSIFWFEKVNDLDLKNFLNAAEFFVYPSKAEGFGIPPLEAGALCTPVVCSNTTAMADFDFFNPYFFDPNNYEEFVKIINQMTQNRKSIDLSAIQSTIKGKYSWEESAKIMLEKVISV</sequence>
<dbReference type="AlphaFoldDB" id="A0A1I2IS37"/>
<dbReference type="EMBL" id="FONQ01000022">
    <property type="protein sequence ID" value="SFF43857.1"/>
    <property type="molecule type" value="Genomic_DNA"/>
</dbReference>
<dbReference type="Pfam" id="PF00534">
    <property type="entry name" value="Glycos_transf_1"/>
    <property type="match status" value="1"/>
</dbReference>
<organism evidence="4 5">
    <name type="scientific">Flavobacterium xueshanense</name>
    <dbReference type="NCBI Taxonomy" id="935223"/>
    <lineage>
        <taxon>Bacteria</taxon>
        <taxon>Pseudomonadati</taxon>
        <taxon>Bacteroidota</taxon>
        <taxon>Flavobacteriia</taxon>
        <taxon>Flavobacteriales</taxon>
        <taxon>Flavobacteriaceae</taxon>
        <taxon>Flavobacterium</taxon>
    </lineage>
</organism>
<dbReference type="Gene3D" id="3.40.50.2000">
    <property type="entry name" value="Glycogen Phosphorylase B"/>
    <property type="match status" value="2"/>
</dbReference>
<gene>
    <name evidence="4" type="ORF">SAMN04488131_12233</name>
</gene>
<accession>A0A1I2IS37</accession>
<evidence type="ECO:0000313" key="5">
    <source>
        <dbReference type="Proteomes" id="UP000198596"/>
    </source>
</evidence>
<feature type="domain" description="Glycosyl transferase family 1" evidence="2">
    <location>
        <begin position="198"/>
        <end position="342"/>
    </location>
</feature>
<dbReference type="SUPFAM" id="SSF53756">
    <property type="entry name" value="UDP-Glycosyltransferase/glycogen phosphorylase"/>
    <property type="match status" value="1"/>
</dbReference>
<evidence type="ECO:0000259" key="2">
    <source>
        <dbReference type="Pfam" id="PF00534"/>
    </source>
</evidence>
<keyword evidence="5" id="KW-1185">Reference proteome</keyword>
<evidence type="ECO:0000313" key="4">
    <source>
        <dbReference type="EMBL" id="SFF43857.1"/>
    </source>
</evidence>
<dbReference type="Proteomes" id="UP000198596">
    <property type="component" value="Unassembled WGS sequence"/>
</dbReference>
<dbReference type="PANTHER" id="PTHR46401:SF2">
    <property type="entry name" value="GLYCOSYLTRANSFERASE WBBK-RELATED"/>
    <property type="match status" value="1"/>
</dbReference>
<feature type="domain" description="Glycosyltransferase subfamily 4-like N-terminal" evidence="3">
    <location>
        <begin position="55"/>
        <end position="176"/>
    </location>
</feature>
<dbReference type="STRING" id="935223.SAMN04488131_12233"/>
<dbReference type="InterPro" id="IPR028098">
    <property type="entry name" value="Glyco_trans_4-like_N"/>
</dbReference>
<proteinExistence type="predicted"/>
<evidence type="ECO:0000256" key="1">
    <source>
        <dbReference type="ARBA" id="ARBA00022679"/>
    </source>
</evidence>
<dbReference type="InterPro" id="IPR001296">
    <property type="entry name" value="Glyco_trans_1"/>
</dbReference>
<evidence type="ECO:0000259" key="3">
    <source>
        <dbReference type="Pfam" id="PF13439"/>
    </source>
</evidence>
<dbReference type="GO" id="GO:0016757">
    <property type="term" value="F:glycosyltransferase activity"/>
    <property type="evidence" value="ECO:0007669"/>
    <property type="project" value="InterPro"/>
</dbReference>
<protein>
    <submittedName>
        <fullName evidence="4">Glycosyltransferase involved in cell wall bisynthesis</fullName>
    </submittedName>
</protein>